<comment type="caution">
    <text evidence="5">The sequence shown here is derived from an EMBL/GenBank/DDBJ whole genome shotgun (WGS) entry which is preliminary data.</text>
</comment>
<name>A0A8H6NBA3_9PEZI</name>
<dbReference type="Pfam" id="PF05368">
    <property type="entry name" value="NmrA"/>
    <property type="match status" value="1"/>
</dbReference>
<dbReference type="InterPro" id="IPR036291">
    <property type="entry name" value="NAD(P)-bd_dom_sf"/>
</dbReference>
<evidence type="ECO:0000313" key="5">
    <source>
        <dbReference type="EMBL" id="KAF6826246.1"/>
    </source>
</evidence>
<evidence type="ECO:0000256" key="3">
    <source>
        <dbReference type="ARBA" id="ARBA00023002"/>
    </source>
</evidence>
<dbReference type="SUPFAM" id="SSF51735">
    <property type="entry name" value="NAD(P)-binding Rossmann-fold domains"/>
    <property type="match status" value="1"/>
</dbReference>
<evidence type="ECO:0000313" key="6">
    <source>
        <dbReference type="Proteomes" id="UP000654918"/>
    </source>
</evidence>
<keyword evidence="3" id="KW-0560">Oxidoreductase</keyword>
<dbReference type="Gene3D" id="3.90.25.10">
    <property type="entry name" value="UDP-galactose 4-epimerase, domain 1"/>
    <property type="match status" value="1"/>
</dbReference>
<dbReference type="AlphaFoldDB" id="A0A8H6NBA3"/>
<dbReference type="PANTHER" id="PTHR47706">
    <property type="entry name" value="NMRA-LIKE FAMILY PROTEIN"/>
    <property type="match status" value="1"/>
</dbReference>
<dbReference type="PANTHER" id="PTHR47706:SF4">
    <property type="entry name" value="NMRA-LIKE DOMAIN-CONTAINING PROTEIN"/>
    <property type="match status" value="1"/>
</dbReference>
<evidence type="ECO:0000256" key="2">
    <source>
        <dbReference type="ARBA" id="ARBA00022857"/>
    </source>
</evidence>
<reference evidence="5" key="1">
    <citation type="journal article" date="2020" name="Phytopathology">
        <title>Genome Sequence Resources of Colletotrichum truncatum, C. plurivorum, C. musicola, and C. sojae: Four Species Pathogenic to Soybean (Glycine max).</title>
        <authorList>
            <person name="Rogerio F."/>
            <person name="Boufleur T.R."/>
            <person name="Ciampi-Guillardi M."/>
            <person name="Sukno S.A."/>
            <person name="Thon M.R."/>
            <person name="Massola Junior N.S."/>
            <person name="Baroncelli R."/>
        </authorList>
    </citation>
    <scope>NUCLEOTIDE SEQUENCE</scope>
    <source>
        <strain evidence="5">LFN00145</strain>
    </source>
</reference>
<gene>
    <name evidence="5" type="ORF">CPLU01_09785</name>
</gene>
<evidence type="ECO:0000259" key="4">
    <source>
        <dbReference type="Pfam" id="PF05368"/>
    </source>
</evidence>
<proteinExistence type="inferred from homology"/>
<dbReference type="InterPro" id="IPR051609">
    <property type="entry name" value="NmrA/Isoflavone_reductase-like"/>
</dbReference>
<dbReference type="GO" id="GO:0016491">
    <property type="term" value="F:oxidoreductase activity"/>
    <property type="evidence" value="ECO:0007669"/>
    <property type="project" value="UniProtKB-KW"/>
</dbReference>
<organism evidence="5 6">
    <name type="scientific">Colletotrichum plurivorum</name>
    <dbReference type="NCBI Taxonomy" id="2175906"/>
    <lineage>
        <taxon>Eukaryota</taxon>
        <taxon>Fungi</taxon>
        <taxon>Dikarya</taxon>
        <taxon>Ascomycota</taxon>
        <taxon>Pezizomycotina</taxon>
        <taxon>Sordariomycetes</taxon>
        <taxon>Hypocreomycetidae</taxon>
        <taxon>Glomerellales</taxon>
        <taxon>Glomerellaceae</taxon>
        <taxon>Colletotrichum</taxon>
        <taxon>Colletotrichum orchidearum species complex</taxon>
    </lineage>
</organism>
<dbReference type="Proteomes" id="UP000654918">
    <property type="component" value="Unassembled WGS sequence"/>
</dbReference>
<protein>
    <submittedName>
        <fullName evidence="5">NmrA-like family protein</fullName>
    </submittedName>
</protein>
<evidence type="ECO:0000256" key="1">
    <source>
        <dbReference type="ARBA" id="ARBA00005725"/>
    </source>
</evidence>
<comment type="similarity">
    <text evidence="1">Belongs to the NmrA-type oxidoreductase family. Isoflavone reductase subfamily.</text>
</comment>
<accession>A0A8H6NBA3</accession>
<feature type="domain" description="NmrA-like" evidence="4">
    <location>
        <begin position="4"/>
        <end position="243"/>
    </location>
</feature>
<keyword evidence="6" id="KW-1185">Reference proteome</keyword>
<keyword evidence="2" id="KW-0521">NADP</keyword>
<sequence>MAIVAVAGGTGDVGRTIVDQLVATGRNPIVLCRKKVPSETRTNGLKFLAVNYDNVDQTAKTLEAHRVDTVISAMNIEGPSERAQLNLIAAADTSQTTRRFIPSDFAGYAPVGETDEDEMTGPGLRAAEALAKSGLTFTRVANGMFMDYFGLPNVSSHLRPFKWAVNVPARTAAIPGTGNEKFSVTYSKDVARFLDRLLDEPEWQEWSIVSGADICLNELVALSEKITGEKFNVTHDSEEDLANGKATLIFDDSASYNGMDPTVMSAMLGLSVVQGKILLPKDGRLNDKFPVIQPKSVESLMTEAWSTK</sequence>
<dbReference type="InterPro" id="IPR008030">
    <property type="entry name" value="NmrA-like"/>
</dbReference>
<dbReference type="Gene3D" id="3.40.50.720">
    <property type="entry name" value="NAD(P)-binding Rossmann-like Domain"/>
    <property type="match status" value="1"/>
</dbReference>
<dbReference type="EMBL" id="WIGO01000158">
    <property type="protein sequence ID" value="KAF6826246.1"/>
    <property type="molecule type" value="Genomic_DNA"/>
</dbReference>